<name>A0A0K2TKA2_LEPSM</name>
<dbReference type="OrthoDB" id="775972at2759"/>
<proteinExistence type="predicted"/>
<sequence length="104" mass="11655">MGVCRTIGFASKNTTSYHPESNGLIERFQRLFETGLEARMLEEKGDWINALPVVLWGLRNSLPIDLGSKYSPFQLLVGCSGCMAFNFFNASTFTFGNLNVESFF</sequence>
<organism evidence="2">
    <name type="scientific">Lepeophtheirus salmonis</name>
    <name type="common">Salmon louse</name>
    <name type="synonym">Caligus salmonis</name>
    <dbReference type="NCBI Taxonomy" id="72036"/>
    <lineage>
        <taxon>Eukaryota</taxon>
        <taxon>Metazoa</taxon>
        <taxon>Ecdysozoa</taxon>
        <taxon>Arthropoda</taxon>
        <taxon>Crustacea</taxon>
        <taxon>Multicrustacea</taxon>
        <taxon>Hexanauplia</taxon>
        <taxon>Copepoda</taxon>
        <taxon>Siphonostomatoida</taxon>
        <taxon>Caligidae</taxon>
        <taxon>Lepeophtheirus</taxon>
    </lineage>
</organism>
<evidence type="ECO:0000259" key="1">
    <source>
        <dbReference type="PROSITE" id="PS50994"/>
    </source>
</evidence>
<dbReference type="AlphaFoldDB" id="A0A0K2TKA2"/>
<dbReference type="EMBL" id="HACA01009092">
    <property type="protein sequence ID" value="CDW26453.1"/>
    <property type="molecule type" value="Transcribed_RNA"/>
</dbReference>
<dbReference type="EMBL" id="HACA01009093">
    <property type="protein sequence ID" value="CDW26454.1"/>
    <property type="molecule type" value="Transcribed_RNA"/>
</dbReference>
<reference evidence="2" key="1">
    <citation type="submission" date="2014-05" db="EMBL/GenBank/DDBJ databases">
        <authorList>
            <person name="Chronopoulou M."/>
        </authorList>
    </citation>
    <scope>NUCLEOTIDE SEQUENCE</scope>
    <source>
        <tissue evidence="2">Whole organism</tissue>
    </source>
</reference>
<accession>A0A0K2TKA2</accession>
<feature type="domain" description="Integrase catalytic" evidence="1">
    <location>
        <begin position="1"/>
        <end position="80"/>
    </location>
</feature>
<dbReference type="PANTHER" id="PTHR38681">
    <property type="entry name" value="RETROVIRUS-RELATED POL POLYPROTEIN FROM TRANSPOSON 412-LIKE PROTEIN-RELATED"/>
    <property type="match status" value="1"/>
</dbReference>
<dbReference type="InterPro" id="IPR036397">
    <property type="entry name" value="RNaseH_sf"/>
</dbReference>
<dbReference type="InterPro" id="IPR001584">
    <property type="entry name" value="Integrase_cat-core"/>
</dbReference>
<dbReference type="PANTHER" id="PTHR38681:SF1">
    <property type="entry name" value="RETROVIRUS-RELATED POL POLYPROTEIN FROM TRANSPOSON 412-LIKE PROTEIN"/>
    <property type="match status" value="1"/>
</dbReference>
<dbReference type="GO" id="GO:0015074">
    <property type="term" value="P:DNA integration"/>
    <property type="evidence" value="ECO:0007669"/>
    <property type="project" value="InterPro"/>
</dbReference>
<dbReference type="GO" id="GO:0003676">
    <property type="term" value="F:nucleic acid binding"/>
    <property type="evidence" value="ECO:0007669"/>
    <property type="project" value="InterPro"/>
</dbReference>
<protein>
    <recommendedName>
        <fullName evidence="1">Integrase catalytic domain-containing protein</fullName>
    </recommendedName>
</protein>
<dbReference type="InterPro" id="IPR012337">
    <property type="entry name" value="RNaseH-like_sf"/>
</dbReference>
<evidence type="ECO:0000313" key="2">
    <source>
        <dbReference type="EMBL" id="CDW26453.1"/>
    </source>
</evidence>
<dbReference type="Gene3D" id="3.30.420.10">
    <property type="entry name" value="Ribonuclease H-like superfamily/Ribonuclease H"/>
    <property type="match status" value="1"/>
</dbReference>
<dbReference type="SUPFAM" id="SSF53098">
    <property type="entry name" value="Ribonuclease H-like"/>
    <property type="match status" value="1"/>
</dbReference>
<dbReference type="PROSITE" id="PS50994">
    <property type="entry name" value="INTEGRASE"/>
    <property type="match status" value="1"/>
</dbReference>